<proteinExistence type="inferred from homology"/>
<accession>A0AAN8UGK8</accession>
<dbReference type="PANTHER" id="PTHR31374:SF139">
    <property type="entry name" value="OS02G0143300 PROTEIN"/>
    <property type="match status" value="1"/>
</dbReference>
<keyword evidence="3" id="KW-1185">Reference proteome</keyword>
<dbReference type="PANTHER" id="PTHR31374">
    <property type="entry name" value="AUXIN-INDUCED PROTEIN-LIKE-RELATED"/>
    <property type="match status" value="1"/>
</dbReference>
<evidence type="ECO:0000256" key="1">
    <source>
        <dbReference type="ARBA" id="ARBA00006974"/>
    </source>
</evidence>
<name>A0AAN8UGK8_9MAGN</name>
<gene>
    <name evidence="2" type="ORF">RJ641_020332</name>
</gene>
<dbReference type="InterPro" id="IPR003676">
    <property type="entry name" value="SAUR_fam"/>
</dbReference>
<evidence type="ECO:0000313" key="3">
    <source>
        <dbReference type="Proteomes" id="UP001370490"/>
    </source>
</evidence>
<dbReference type="AlphaFoldDB" id="A0AAN8UGK8"/>
<dbReference type="EMBL" id="JBAMMX010000025">
    <property type="protein sequence ID" value="KAK6915215.1"/>
    <property type="molecule type" value="Genomic_DNA"/>
</dbReference>
<evidence type="ECO:0000313" key="2">
    <source>
        <dbReference type="EMBL" id="KAK6915215.1"/>
    </source>
</evidence>
<comment type="similarity">
    <text evidence="1">Belongs to the ARG7 family.</text>
</comment>
<dbReference type="Proteomes" id="UP001370490">
    <property type="component" value="Unassembled WGS sequence"/>
</dbReference>
<sequence>MHVMSPKNIVRLGLLLAPLHPKIPTLAWKNGRLHAKRSESPKQVLLAGELYDGGDNAMRGRPPKGYIAVYVGPEMRRFVIPASYLSMPEFGVLMEQMAEEFGFEQEGGLRIPCEEDDFEKILLKCVKSEKRTKHA</sequence>
<protein>
    <submittedName>
        <fullName evidence="2">Small auxin-up RNA</fullName>
    </submittedName>
</protein>
<organism evidence="2 3">
    <name type="scientific">Dillenia turbinata</name>
    <dbReference type="NCBI Taxonomy" id="194707"/>
    <lineage>
        <taxon>Eukaryota</taxon>
        <taxon>Viridiplantae</taxon>
        <taxon>Streptophyta</taxon>
        <taxon>Embryophyta</taxon>
        <taxon>Tracheophyta</taxon>
        <taxon>Spermatophyta</taxon>
        <taxon>Magnoliopsida</taxon>
        <taxon>eudicotyledons</taxon>
        <taxon>Gunneridae</taxon>
        <taxon>Pentapetalae</taxon>
        <taxon>Dilleniales</taxon>
        <taxon>Dilleniaceae</taxon>
        <taxon>Dillenia</taxon>
    </lineage>
</organism>
<dbReference type="Pfam" id="PF02519">
    <property type="entry name" value="Auxin_inducible"/>
    <property type="match status" value="1"/>
</dbReference>
<reference evidence="2 3" key="1">
    <citation type="submission" date="2023-12" db="EMBL/GenBank/DDBJ databases">
        <title>A high-quality genome assembly for Dillenia turbinata (Dilleniales).</title>
        <authorList>
            <person name="Chanderbali A."/>
        </authorList>
    </citation>
    <scope>NUCLEOTIDE SEQUENCE [LARGE SCALE GENOMIC DNA]</scope>
    <source>
        <strain evidence="2">LSX21</strain>
        <tissue evidence="2">Leaf</tissue>
    </source>
</reference>
<dbReference type="GO" id="GO:0009733">
    <property type="term" value="P:response to auxin"/>
    <property type="evidence" value="ECO:0007669"/>
    <property type="project" value="InterPro"/>
</dbReference>
<comment type="caution">
    <text evidence="2">The sequence shown here is derived from an EMBL/GenBank/DDBJ whole genome shotgun (WGS) entry which is preliminary data.</text>
</comment>